<proteinExistence type="predicted"/>
<comment type="caution">
    <text evidence="1">The sequence shown here is derived from an EMBL/GenBank/DDBJ whole genome shotgun (WGS) entry which is preliminary data.</text>
</comment>
<gene>
    <name evidence="1" type="ORF">CQ14_12405</name>
</gene>
<dbReference type="AlphaFoldDB" id="A0A0R3MAM3"/>
<protein>
    <submittedName>
        <fullName evidence="1">Uncharacterized protein</fullName>
    </submittedName>
</protein>
<organism evidence="1 2">
    <name type="scientific">Bradyrhizobium lablabi</name>
    <dbReference type="NCBI Taxonomy" id="722472"/>
    <lineage>
        <taxon>Bacteria</taxon>
        <taxon>Pseudomonadati</taxon>
        <taxon>Pseudomonadota</taxon>
        <taxon>Alphaproteobacteria</taxon>
        <taxon>Hyphomicrobiales</taxon>
        <taxon>Nitrobacteraceae</taxon>
        <taxon>Bradyrhizobium</taxon>
    </lineage>
</organism>
<reference evidence="1 2" key="1">
    <citation type="submission" date="2014-03" db="EMBL/GenBank/DDBJ databases">
        <title>Bradyrhizobium valentinum sp. nov., isolated from effective nodules of Lupinus mariae-josephae, a lupine endemic of basic-lime soils in Eastern Spain.</title>
        <authorList>
            <person name="Duran D."/>
            <person name="Rey L."/>
            <person name="Navarro A."/>
            <person name="Busquets A."/>
            <person name="Imperial J."/>
            <person name="Ruiz-Argueso T."/>
        </authorList>
    </citation>
    <scope>NUCLEOTIDE SEQUENCE [LARGE SCALE GENOMIC DNA]</scope>
    <source>
        <strain evidence="1 2">CCBAU 23086</strain>
    </source>
</reference>
<dbReference type="Proteomes" id="UP000051660">
    <property type="component" value="Unassembled WGS sequence"/>
</dbReference>
<evidence type="ECO:0000313" key="2">
    <source>
        <dbReference type="Proteomes" id="UP000051660"/>
    </source>
</evidence>
<sequence>MKFLDRDEASLLDRKLRREIAEHAGPKFVLYYESGGRDYRRAADSIVQSAGSFSEATVLFSFCVSGDGWDEHSATDERWKRYRRWRTANNEERRLYEAPGHRFEPCDVDQFSRTIEFALELGWDALVAARPGRQLLFLSHDDRLEIYRGFAGGSLVRQLTELGFSRRADQ</sequence>
<dbReference type="EMBL" id="LLYB01000123">
    <property type="protein sequence ID" value="KRR17191.1"/>
    <property type="molecule type" value="Genomic_DNA"/>
</dbReference>
<name>A0A0R3MAM3_9BRAD</name>
<accession>A0A0R3MAM3</accession>
<evidence type="ECO:0000313" key="1">
    <source>
        <dbReference type="EMBL" id="KRR17191.1"/>
    </source>
</evidence>